<gene>
    <name evidence="1" type="ORF">DILT_LOCUS17791</name>
</gene>
<keyword evidence="2" id="KW-1185">Reference proteome</keyword>
<evidence type="ECO:0000313" key="1">
    <source>
        <dbReference type="EMBL" id="VDN39205.1"/>
    </source>
</evidence>
<protein>
    <submittedName>
        <fullName evidence="1">Uncharacterized protein</fullName>
    </submittedName>
</protein>
<reference evidence="1 2" key="1">
    <citation type="submission" date="2018-11" db="EMBL/GenBank/DDBJ databases">
        <authorList>
            <consortium name="Pathogen Informatics"/>
        </authorList>
    </citation>
    <scope>NUCLEOTIDE SEQUENCE [LARGE SCALE GENOMIC DNA]</scope>
</reference>
<sequence>MRPDTSLLIEKFADKVAKTEISAKIVDSPLRVETREDTWTMAAKFDRTDRFGCGSNDVPKFDSIGKHGDAIVEIRVKDGTLGNSNLALPLVTNMDGLRAAN</sequence>
<accession>A0A3P7N9V5</accession>
<name>A0A3P7N9V5_DIBLA</name>
<evidence type="ECO:0000313" key="2">
    <source>
        <dbReference type="Proteomes" id="UP000281553"/>
    </source>
</evidence>
<dbReference type="EMBL" id="UYRU01094798">
    <property type="protein sequence ID" value="VDN39205.1"/>
    <property type="molecule type" value="Genomic_DNA"/>
</dbReference>
<proteinExistence type="predicted"/>
<dbReference type="Proteomes" id="UP000281553">
    <property type="component" value="Unassembled WGS sequence"/>
</dbReference>
<dbReference type="AlphaFoldDB" id="A0A3P7N9V5"/>
<organism evidence="1 2">
    <name type="scientific">Dibothriocephalus latus</name>
    <name type="common">Fish tapeworm</name>
    <name type="synonym">Diphyllobothrium latum</name>
    <dbReference type="NCBI Taxonomy" id="60516"/>
    <lineage>
        <taxon>Eukaryota</taxon>
        <taxon>Metazoa</taxon>
        <taxon>Spiralia</taxon>
        <taxon>Lophotrochozoa</taxon>
        <taxon>Platyhelminthes</taxon>
        <taxon>Cestoda</taxon>
        <taxon>Eucestoda</taxon>
        <taxon>Diphyllobothriidea</taxon>
        <taxon>Diphyllobothriidae</taxon>
        <taxon>Dibothriocephalus</taxon>
    </lineage>
</organism>